<sequence length="74" mass="8585">MLISPSGQPDHCVVKDFFLETQNYCLKYFYNHNGQGTKIMRLVESISINVPLVSTYLSFLFDSFEQSNSDIFHE</sequence>
<dbReference type="EMBL" id="LAVV01008077">
    <property type="protein sequence ID" value="KNZ53858.1"/>
    <property type="molecule type" value="Genomic_DNA"/>
</dbReference>
<name>A0A0L6UZB5_9BASI</name>
<dbReference type="VEuPathDB" id="FungiDB:VP01_3117g5"/>
<dbReference type="Proteomes" id="UP000037035">
    <property type="component" value="Unassembled WGS sequence"/>
</dbReference>
<proteinExistence type="predicted"/>
<dbReference type="Pfam" id="PF20231">
    <property type="entry name" value="DUF6589"/>
    <property type="match status" value="1"/>
</dbReference>
<evidence type="ECO:0000313" key="3">
    <source>
        <dbReference type="Proteomes" id="UP000037035"/>
    </source>
</evidence>
<reference evidence="2 3" key="1">
    <citation type="submission" date="2015-08" db="EMBL/GenBank/DDBJ databases">
        <title>Next Generation Sequencing and Analysis of the Genome of Puccinia sorghi L Schw, the Causal Agent of Maize Common Rust.</title>
        <authorList>
            <person name="Rochi L."/>
            <person name="Burguener G."/>
            <person name="Darino M."/>
            <person name="Turjanski A."/>
            <person name="Kreff E."/>
            <person name="Dieguez M.J."/>
            <person name="Sacco F."/>
        </authorList>
    </citation>
    <scope>NUCLEOTIDE SEQUENCE [LARGE SCALE GENOMIC DNA]</scope>
    <source>
        <strain evidence="2 3">RO10H11247</strain>
    </source>
</reference>
<evidence type="ECO:0000313" key="2">
    <source>
        <dbReference type="EMBL" id="KNZ53858.1"/>
    </source>
</evidence>
<gene>
    <name evidence="2" type="ORF">VP01_3117g5</name>
</gene>
<dbReference type="InterPro" id="IPR046496">
    <property type="entry name" value="DUF6589"/>
</dbReference>
<dbReference type="AlphaFoldDB" id="A0A0L6UZB5"/>
<accession>A0A0L6UZB5</accession>
<organism evidence="2 3">
    <name type="scientific">Puccinia sorghi</name>
    <dbReference type="NCBI Taxonomy" id="27349"/>
    <lineage>
        <taxon>Eukaryota</taxon>
        <taxon>Fungi</taxon>
        <taxon>Dikarya</taxon>
        <taxon>Basidiomycota</taxon>
        <taxon>Pucciniomycotina</taxon>
        <taxon>Pucciniomycetes</taxon>
        <taxon>Pucciniales</taxon>
        <taxon>Pucciniaceae</taxon>
        <taxon>Puccinia</taxon>
    </lineage>
</organism>
<feature type="domain" description="DUF6589" evidence="1">
    <location>
        <begin position="1"/>
        <end position="56"/>
    </location>
</feature>
<protein>
    <recommendedName>
        <fullName evidence="1">DUF6589 domain-containing protein</fullName>
    </recommendedName>
</protein>
<keyword evidence="3" id="KW-1185">Reference proteome</keyword>
<comment type="caution">
    <text evidence="2">The sequence shown here is derived from an EMBL/GenBank/DDBJ whole genome shotgun (WGS) entry which is preliminary data.</text>
</comment>
<dbReference type="OrthoDB" id="2506434at2759"/>
<evidence type="ECO:0000259" key="1">
    <source>
        <dbReference type="Pfam" id="PF20231"/>
    </source>
</evidence>